<dbReference type="EMBL" id="REGN01007625">
    <property type="protein sequence ID" value="RNA05714.1"/>
    <property type="molecule type" value="Genomic_DNA"/>
</dbReference>
<reference evidence="2 3" key="1">
    <citation type="journal article" date="2018" name="Sci. Rep.">
        <title>Genomic signatures of local adaptation to the degree of environmental predictability in rotifers.</title>
        <authorList>
            <person name="Franch-Gras L."/>
            <person name="Hahn C."/>
            <person name="Garcia-Roger E.M."/>
            <person name="Carmona M.J."/>
            <person name="Serra M."/>
            <person name="Gomez A."/>
        </authorList>
    </citation>
    <scope>NUCLEOTIDE SEQUENCE [LARGE SCALE GENOMIC DNA]</scope>
    <source>
        <strain evidence="2">HYR1</strain>
    </source>
</reference>
<dbReference type="GO" id="GO:0016192">
    <property type="term" value="P:vesicle-mediated transport"/>
    <property type="evidence" value="ECO:0007669"/>
    <property type="project" value="InterPro"/>
</dbReference>
<gene>
    <name evidence="2" type="ORF">BpHYR1_006832</name>
</gene>
<dbReference type="GO" id="GO:0030131">
    <property type="term" value="C:clathrin adaptor complex"/>
    <property type="evidence" value="ECO:0007669"/>
    <property type="project" value="InterPro"/>
</dbReference>
<proteinExistence type="predicted"/>
<evidence type="ECO:0000313" key="2">
    <source>
        <dbReference type="EMBL" id="RNA05714.1"/>
    </source>
</evidence>
<dbReference type="SUPFAM" id="SSF55711">
    <property type="entry name" value="Subdomain of clathrin and coatomer appendage domain"/>
    <property type="match status" value="1"/>
</dbReference>
<dbReference type="Proteomes" id="UP000276133">
    <property type="component" value="Unassembled WGS sequence"/>
</dbReference>
<dbReference type="AlphaFoldDB" id="A0A3M7Q3C8"/>
<dbReference type="STRING" id="10195.A0A3M7Q3C8"/>
<comment type="caution">
    <text evidence="2">The sequence shown here is derived from an EMBL/GenBank/DDBJ whole genome shotgun (WGS) entry which is preliminary data.</text>
</comment>
<name>A0A3M7Q3C8_BRAPC</name>
<feature type="domain" description="Clathrin adaptor alpha-adaptin appendage C-terminal subdomain" evidence="1">
    <location>
        <begin position="27"/>
        <end position="115"/>
    </location>
</feature>
<dbReference type="Gene3D" id="3.30.310.10">
    <property type="entry name" value="TATA-Binding Protein"/>
    <property type="match status" value="1"/>
</dbReference>
<organism evidence="2 3">
    <name type="scientific">Brachionus plicatilis</name>
    <name type="common">Marine rotifer</name>
    <name type="synonym">Brachionus muelleri</name>
    <dbReference type="NCBI Taxonomy" id="10195"/>
    <lineage>
        <taxon>Eukaryota</taxon>
        <taxon>Metazoa</taxon>
        <taxon>Spiralia</taxon>
        <taxon>Gnathifera</taxon>
        <taxon>Rotifera</taxon>
        <taxon>Eurotatoria</taxon>
        <taxon>Monogononta</taxon>
        <taxon>Pseudotrocha</taxon>
        <taxon>Ploima</taxon>
        <taxon>Brachionidae</taxon>
        <taxon>Brachionus</taxon>
    </lineage>
</organism>
<accession>A0A3M7Q3C8</accession>
<evidence type="ECO:0000259" key="1">
    <source>
        <dbReference type="Pfam" id="PF02296"/>
    </source>
</evidence>
<feature type="non-terminal residue" evidence="2">
    <location>
        <position position="115"/>
    </location>
</feature>
<sequence length="115" mass="13354">MTRTHFENCNGTQSRFELNLPIFLNKFFDPVQMDSQTFFTRWKNLSNPGQEQQKIFKANFPIDKDRNSQTLINFGWSSLSGIDPNPENFCGAGIIHTSTQQYGCLYRLEPNRQAQ</sequence>
<keyword evidence="3" id="KW-1185">Reference proteome</keyword>
<dbReference type="OrthoDB" id="413467at2759"/>
<protein>
    <submittedName>
        <fullName evidence="2">AP-2 complex subunit alpha-2</fullName>
    </submittedName>
</protein>
<dbReference type="InterPro" id="IPR012295">
    <property type="entry name" value="TBP_dom_sf"/>
</dbReference>
<dbReference type="InterPro" id="IPR003164">
    <property type="entry name" value="Clathrin_a-adaptin_app_sub_C"/>
</dbReference>
<dbReference type="GO" id="GO:0006886">
    <property type="term" value="P:intracellular protein transport"/>
    <property type="evidence" value="ECO:0007669"/>
    <property type="project" value="InterPro"/>
</dbReference>
<dbReference type="InterPro" id="IPR009028">
    <property type="entry name" value="Coatomer/calthrin_app_sub_C"/>
</dbReference>
<dbReference type="Pfam" id="PF02296">
    <property type="entry name" value="Alpha_adaptin_C"/>
    <property type="match status" value="1"/>
</dbReference>
<evidence type="ECO:0000313" key="3">
    <source>
        <dbReference type="Proteomes" id="UP000276133"/>
    </source>
</evidence>